<dbReference type="Pfam" id="PF00535">
    <property type="entry name" value="Glycos_transf_2"/>
    <property type="match status" value="1"/>
</dbReference>
<keyword evidence="1" id="KW-0812">Transmembrane</keyword>
<dbReference type="EMBL" id="PCTB01000051">
    <property type="protein sequence ID" value="PIP62706.1"/>
    <property type="molecule type" value="Genomic_DNA"/>
</dbReference>
<evidence type="ECO:0000313" key="3">
    <source>
        <dbReference type="EMBL" id="PIP62706.1"/>
    </source>
</evidence>
<evidence type="ECO:0000313" key="4">
    <source>
        <dbReference type="Proteomes" id="UP000231021"/>
    </source>
</evidence>
<dbReference type="PANTHER" id="PTHR43630:SF2">
    <property type="entry name" value="GLYCOSYLTRANSFERASE"/>
    <property type="match status" value="1"/>
</dbReference>
<dbReference type="AlphaFoldDB" id="A0A2H0BYD9"/>
<comment type="caution">
    <text evidence="3">The sequence shown here is derived from an EMBL/GenBank/DDBJ whole genome shotgun (WGS) entry which is preliminary data.</text>
</comment>
<dbReference type="InterPro" id="IPR001173">
    <property type="entry name" value="Glyco_trans_2-like"/>
</dbReference>
<dbReference type="Gene3D" id="3.90.550.10">
    <property type="entry name" value="Spore Coat Polysaccharide Biosynthesis Protein SpsA, Chain A"/>
    <property type="match status" value="1"/>
</dbReference>
<proteinExistence type="predicted"/>
<name>A0A2H0BYD9_9BACT</name>
<accession>A0A2H0BYD9</accession>
<feature type="domain" description="Glycosyltransferase 2-like" evidence="2">
    <location>
        <begin position="7"/>
        <end position="122"/>
    </location>
</feature>
<dbReference type="Proteomes" id="UP000231021">
    <property type="component" value="Unassembled WGS sequence"/>
</dbReference>
<keyword evidence="1" id="KW-0472">Membrane</keyword>
<keyword evidence="1" id="KW-1133">Transmembrane helix</keyword>
<gene>
    <name evidence="3" type="ORF">COW98_02580</name>
</gene>
<evidence type="ECO:0000256" key="1">
    <source>
        <dbReference type="SAM" id="Phobius"/>
    </source>
</evidence>
<evidence type="ECO:0000259" key="2">
    <source>
        <dbReference type="Pfam" id="PF00535"/>
    </source>
</evidence>
<organism evidence="3 4">
    <name type="scientific">Candidatus Roizmanbacteria bacterium CG22_combo_CG10-13_8_21_14_all_35_9</name>
    <dbReference type="NCBI Taxonomy" id="1974861"/>
    <lineage>
        <taxon>Bacteria</taxon>
        <taxon>Candidatus Roizmaniibacteriota</taxon>
    </lineage>
</organism>
<protein>
    <recommendedName>
        <fullName evidence="2">Glycosyltransferase 2-like domain-containing protein</fullName>
    </recommendedName>
</protein>
<dbReference type="PANTHER" id="PTHR43630">
    <property type="entry name" value="POLY-BETA-1,6-N-ACETYL-D-GLUCOSAMINE SYNTHASE"/>
    <property type="match status" value="1"/>
</dbReference>
<reference evidence="3 4" key="1">
    <citation type="submission" date="2017-09" db="EMBL/GenBank/DDBJ databases">
        <title>Depth-based differentiation of microbial function through sediment-hosted aquifers and enrichment of novel symbionts in the deep terrestrial subsurface.</title>
        <authorList>
            <person name="Probst A.J."/>
            <person name="Ladd B."/>
            <person name="Jarett J.K."/>
            <person name="Geller-Mcgrath D.E."/>
            <person name="Sieber C.M."/>
            <person name="Emerson J.B."/>
            <person name="Anantharaman K."/>
            <person name="Thomas B.C."/>
            <person name="Malmstrom R."/>
            <person name="Stieglmeier M."/>
            <person name="Klingl A."/>
            <person name="Woyke T."/>
            <person name="Ryan C.M."/>
            <person name="Banfield J.F."/>
        </authorList>
    </citation>
    <scope>NUCLEOTIDE SEQUENCE [LARGE SCALE GENOMIC DNA]</scope>
    <source>
        <strain evidence="3">CG22_combo_CG10-13_8_21_14_all_35_9</strain>
    </source>
</reference>
<dbReference type="InterPro" id="IPR029044">
    <property type="entry name" value="Nucleotide-diphossugar_trans"/>
</dbReference>
<feature type="transmembrane region" description="Helical" evidence="1">
    <location>
        <begin position="225"/>
        <end position="246"/>
    </location>
</feature>
<dbReference type="CDD" id="cd02511">
    <property type="entry name" value="Beta4Glucosyltransferase"/>
    <property type="match status" value="1"/>
</dbReference>
<sequence>MAKLTSIIVVKDSPPFLLKTIASVDDLVQEIIIVDIGIDPNLKDILVRNKKIKLVEIKEAVPYVELIREKTKSFANSDYLIFLDPDEVIPPALKQIIEKKTEFYDYLSMPRKNIIFGRWIKHCRWWPDYQTRVFKKDKVIWPKIIHRQPKVSGTGFRVEPKEELALIHHNYRDLDEYLDKAKRYAKYEAKEFILEKKLLTFGETVRRAINELVSRYFAAEGYKDGMQGFVLSCFQMIYYFLVYFYYLEMMKFKDDKTIKPELFFRQGLKETLYWKKKRTLKESILKKIL</sequence>
<dbReference type="SUPFAM" id="SSF53448">
    <property type="entry name" value="Nucleotide-diphospho-sugar transferases"/>
    <property type="match status" value="1"/>
</dbReference>